<dbReference type="InterPro" id="IPR013096">
    <property type="entry name" value="Cupin_2"/>
</dbReference>
<dbReference type="InterPro" id="IPR051610">
    <property type="entry name" value="GPI/OXD"/>
</dbReference>
<name>L9YLV8_9EURY</name>
<feature type="domain" description="Cupin type-2" evidence="2">
    <location>
        <begin position="60"/>
        <end position="131"/>
    </location>
</feature>
<evidence type="ECO:0000259" key="2">
    <source>
        <dbReference type="Pfam" id="PF07883"/>
    </source>
</evidence>
<dbReference type="CDD" id="cd02224">
    <property type="entry name" value="cupin_SPO2919-like"/>
    <property type="match status" value="1"/>
</dbReference>
<comment type="caution">
    <text evidence="3">The sequence shown here is derived from an EMBL/GenBank/DDBJ whole genome shotgun (WGS) entry which is preliminary data.</text>
</comment>
<dbReference type="PATRIC" id="fig|1227495.3.peg.2996"/>
<dbReference type="AlphaFoldDB" id="L9YLV8"/>
<dbReference type="InterPro" id="IPR014710">
    <property type="entry name" value="RmlC-like_jellyroll"/>
</dbReference>
<organism evidence="3 4">
    <name type="scientific">Natrinema pallidum DSM 3751</name>
    <dbReference type="NCBI Taxonomy" id="1227495"/>
    <lineage>
        <taxon>Archaea</taxon>
        <taxon>Methanobacteriati</taxon>
        <taxon>Methanobacteriota</taxon>
        <taxon>Stenosarchaea group</taxon>
        <taxon>Halobacteria</taxon>
        <taxon>Halobacteriales</taxon>
        <taxon>Natrialbaceae</taxon>
        <taxon>Natrinema</taxon>
    </lineage>
</organism>
<reference evidence="3 4" key="1">
    <citation type="journal article" date="2014" name="PLoS Genet.">
        <title>Phylogenetically driven sequencing of extremely halophilic archaea reveals strategies for static and dynamic osmo-response.</title>
        <authorList>
            <person name="Becker E.A."/>
            <person name="Seitzer P.M."/>
            <person name="Tritt A."/>
            <person name="Larsen D."/>
            <person name="Krusor M."/>
            <person name="Yao A.I."/>
            <person name="Wu D."/>
            <person name="Madern D."/>
            <person name="Eisen J.A."/>
            <person name="Darling A.E."/>
            <person name="Facciotti M.T."/>
        </authorList>
    </citation>
    <scope>NUCLEOTIDE SEQUENCE [LARGE SCALE GENOMIC DNA]</scope>
    <source>
        <strain evidence="3 4">DSM 3751</strain>
    </source>
</reference>
<dbReference type="eggNOG" id="arCOG02998">
    <property type="taxonomic scope" value="Archaea"/>
</dbReference>
<dbReference type="Proteomes" id="UP000011618">
    <property type="component" value="Unassembled WGS sequence"/>
</dbReference>
<gene>
    <name evidence="3" type="ORF">C487_14959</name>
</gene>
<accession>L9YLV8</accession>
<evidence type="ECO:0000313" key="4">
    <source>
        <dbReference type="Proteomes" id="UP000011618"/>
    </source>
</evidence>
<keyword evidence="1" id="KW-0479">Metal-binding</keyword>
<evidence type="ECO:0000313" key="3">
    <source>
        <dbReference type="EMBL" id="ELY74472.1"/>
    </source>
</evidence>
<dbReference type="InterPro" id="IPR011051">
    <property type="entry name" value="RmlC_Cupin_sf"/>
</dbReference>
<dbReference type="Gene3D" id="2.60.120.10">
    <property type="entry name" value="Jelly Rolls"/>
    <property type="match status" value="1"/>
</dbReference>
<proteinExistence type="predicted"/>
<evidence type="ECO:0000256" key="1">
    <source>
        <dbReference type="ARBA" id="ARBA00022723"/>
    </source>
</evidence>
<sequence length="181" mass="20097">MSLETGLVTERSLREVTDSRGMEKRNEAAIEWDEYDREETAFRRTELSNAVDASALGCSLYELPPGARSWPSHYHTANEEALYVLAGDGRLKTADGLEPLTAGDYVTLPADERGGHRVVNDGAAPLRYLAISTMNEPDVTVYPESDKFGVFVGSPPGGRDERPLEGYYRIDDETDYWDGTE</sequence>
<dbReference type="EMBL" id="AOII01000088">
    <property type="protein sequence ID" value="ELY74472.1"/>
    <property type="molecule type" value="Genomic_DNA"/>
</dbReference>
<dbReference type="PANTHER" id="PTHR35848">
    <property type="entry name" value="OXALATE-BINDING PROTEIN"/>
    <property type="match status" value="1"/>
</dbReference>
<dbReference type="Pfam" id="PF07883">
    <property type="entry name" value="Cupin_2"/>
    <property type="match status" value="1"/>
</dbReference>
<protein>
    <submittedName>
        <fullName evidence="3">Cupin 2 conserved barrel domain protein</fullName>
    </submittedName>
</protein>
<dbReference type="SUPFAM" id="SSF51182">
    <property type="entry name" value="RmlC-like cupins"/>
    <property type="match status" value="1"/>
</dbReference>
<dbReference type="GO" id="GO:0046872">
    <property type="term" value="F:metal ion binding"/>
    <property type="evidence" value="ECO:0007669"/>
    <property type="project" value="UniProtKB-KW"/>
</dbReference>